<dbReference type="RefSeq" id="WP_084196117.1">
    <property type="nucleotide sequence ID" value="NZ_CP021236.1"/>
</dbReference>
<dbReference type="SUPFAM" id="SSF56954">
    <property type="entry name" value="Outer membrane efflux proteins (OEP)"/>
    <property type="match status" value="1"/>
</dbReference>
<evidence type="ECO:0000256" key="2">
    <source>
        <dbReference type="ARBA" id="ARBA00022452"/>
    </source>
</evidence>
<dbReference type="STRING" id="709015.GCA_000472485_00148"/>
<dbReference type="GO" id="GO:0015562">
    <property type="term" value="F:efflux transmembrane transporter activity"/>
    <property type="evidence" value="ECO:0007669"/>
    <property type="project" value="InterPro"/>
</dbReference>
<evidence type="ECO:0000256" key="3">
    <source>
        <dbReference type="ARBA" id="ARBA00022692"/>
    </source>
</evidence>
<dbReference type="PANTHER" id="PTHR30026">
    <property type="entry name" value="OUTER MEMBRANE PROTEIN TOLC"/>
    <property type="match status" value="1"/>
</dbReference>
<dbReference type="EMBL" id="CP021236">
    <property type="protein sequence ID" value="ARS37983.1"/>
    <property type="molecule type" value="Genomic_DNA"/>
</dbReference>
<reference evidence="7" key="1">
    <citation type="submission" date="2017-05" db="EMBL/GenBank/DDBJ databases">
        <authorList>
            <person name="Ray J."/>
            <person name="Price M."/>
            <person name="Deutschbauer A."/>
        </authorList>
    </citation>
    <scope>NUCLEOTIDE SEQUENCE [LARGE SCALE GENOMIC DNA]</scope>
    <source>
        <strain evidence="7">DSM 19842</strain>
        <plasmid evidence="7">unnamed</plasmid>
    </source>
</reference>
<dbReference type="InterPro" id="IPR051906">
    <property type="entry name" value="TolC-like"/>
</dbReference>
<keyword evidence="6" id="KW-0614">Plasmid</keyword>
<evidence type="ECO:0008006" key="8">
    <source>
        <dbReference type="Google" id="ProtNLM"/>
    </source>
</evidence>
<dbReference type="KEGG" id="pact:CA264_20740"/>
<sequence length="417" mass="48417">MKRISLLLIGLLVAASLRGQDTVRLSLPQVFEHIDETHPQLHLYQNRIRSIRALAEGAKSWMPPTVSVALDQFPYRKDMEEETMPVNLAGYMLSVQQMIPNPAKLNARKRYILSQENVLRQEEKWAKNVLHYTARVYYYSRYTAEKKLVVVSEYSDLLRMLITTAKDRYVYNQSDLPTVFKAEALLSELNNMETMLRSQVAESSIGLNTLMSRDVDTPFLIDSVLQPTDYQRDLAVVADSSFLKRSDILAVESRIQSMRSNQRLMATGAKPDFGIQFNHSQMNEMPNTFSVMGMVTIPIAPWASRMYKSEVRSMEFDIRAMENEKATMQLMANQMIREKITMLAYESRQLQNYQTTIIPAYRNNLQSNLLAYRQNTGNFFVLLDAWNMLLMKEMERIDKLGQVFNLQAEYEYQREIN</sequence>
<proteinExistence type="predicted"/>
<dbReference type="Proteomes" id="UP000266292">
    <property type="component" value="Plasmid unnamed"/>
</dbReference>
<organism evidence="6 7">
    <name type="scientific">Pontibacter actiniarum</name>
    <dbReference type="NCBI Taxonomy" id="323450"/>
    <lineage>
        <taxon>Bacteria</taxon>
        <taxon>Pseudomonadati</taxon>
        <taxon>Bacteroidota</taxon>
        <taxon>Cytophagia</taxon>
        <taxon>Cytophagales</taxon>
        <taxon>Hymenobacteraceae</taxon>
        <taxon>Pontibacter</taxon>
    </lineage>
</organism>
<gene>
    <name evidence="6" type="ORF">CA264_20740</name>
</gene>
<evidence type="ECO:0000313" key="6">
    <source>
        <dbReference type="EMBL" id="ARS37983.1"/>
    </source>
</evidence>
<keyword evidence="7" id="KW-1185">Reference proteome</keyword>
<evidence type="ECO:0000256" key="5">
    <source>
        <dbReference type="ARBA" id="ARBA00023237"/>
    </source>
</evidence>
<name>A0A1X9YYT9_9BACT</name>
<keyword evidence="5" id="KW-0998">Cell outer membrane</keyword>
<geneLocation type="plasmid" evidence="6 7">
    <name>unnamed</name>
</geneLocation>
<keyword evidence="4" id="KW-0472">Membrane</keyword>
<dbReference type="PANTHER" id="PTHR30026:SF20">
    <property type="entry name" value="OUTER MEMBRANE PROTEIN TOLC"/>
    <property type="match status" value="1"/>
</dbReference>
<dbReference type="Gene3D" id="1.20.1600.10">
    <property type="entry name" value="Outer membrane efflux proteins (OEP)"/>
    <property type="match status" value="1"/>
</dbReference>
<keyword evidence="3" id="KW-0812">Transmembrane</keyword>
<dbReference type="GO" id="GO:1990281">
    <property type="term" value="C:efflux pump complex"/>
    <property type="evidence" value="ECO:0007669"/>
    <property type="project" value="TreeGrafter"/>
</dbReference>
<protein>
    <recommendedName>
        <fullName evidence="8">Transporter</fullName>
    </recommendedName>
</protein>
<dbReference type="GO" id="GO:0015288">
    <property type="term" value="F:porin activity"/>
    <property type="evidence" value="ECO:0007669"/>
    <property type="project" value="TreeGrafter"/>
</dbReference>
<dbReference type="GO" id="GO:0009279">
    <property type="term" value="C:cell outer membrane"/>
    <property type="evidence" value="ECO:0007669"/>
    <property type="project" value="UniProtKB-SubCell"/>
</dbReference>
<evidence type="ECO:0000256" key="1">
    <source>
        <dbReference type="ARBA" id="ARBA00004442"/>
    </source>
</evidence>
<keyword evidence="2" id="KW-1134">Transmembrane beta strand</keyword>
<evidence type="ECO:0000256" key="4">
    <source>
        <dbReference type="ARBA" id="ARBA00023136"/>
    </source>
</evidence>
<accession>A0A1X9YYT9</accession>
<evidence type="ECO:0000313" key="7">
    <source>
        <dbReference type="Proteomes" id="UP000266292"/>
    </source>
</evidence>
<dbReference type="AlphaFoldDB" id="A0A1X9YYT9"/>
<comment type="subcellular location">
    <subcellularLocation>
        <location evidence="1">Cell outer membrane</location>
    </subcellularLocation>
</comment>
<dbReference type="OrthoDB" id="920360at2"/>